<feature type="compositionally biased region" description="Low complexity" evidence="1">
    <location>
        <begin position="333"/>
        <end position="344"/>
    </location>
</feature>
<evidence type="ECO:0000313" key="3">
    <source>
        <dbReference type="Proteomes" id="UP000224006"/>
    </source>
</evidence>
<feature type="compositionally biased region" description="Polar residues" evidence="1">
    <location>
        <begin position="102"/>
        <end position="126"/>
    </location>
</feature>
<feature type="region of interest" description="Disordered" evidence="1">
    <location>
        <begin position="1357"/>
        <end position="1388"/>
    </location>
</feature>
<feature type="region of interest" description="Disordered" evidence="1">
    <location>
        <begin position="526"/>
        <end position="1111"/>
    </location>
</feature>
<reference evidence="2 3" key="1">
    <citation type="submission" date="2017-09" db="EMBL/GenBank/DDBJ databases">
        <title>Genome sequencing of Besnoitia besnoiti strain Bb-Ger1.</title>
        <authorList>
            <person name="Schares G."/>
            <person name="Venepally P."/>
            <person name="Lorenzi H.A."/>
        </authorList>
    </citation>
    <scope>NUCLEOTIDE SEQUENCE [LARGE SCALE GENOMIC DNA]</scope>
    <source>
        <strain evidence="2 3">Bb-Ger1</strain>
    </source>
</reference>
<feature type="region of interest" description="Disordered" evidence="1">
    <location>
        <begin position="39"/>
        <end position="63"/>
    </location>
</feature>
<feature type="compositionally biased region" description="Low complexity" evidence="1">
    <location>
        <begin position="619"/>
        <end position="628"/>
    </location>
</feature>
<sequence>MNREVRRTGLERSDGLSNQLPYVTHLYDGQGTLRRLAGENTPHQRVRRPPESQGQPRVRAGTQPLVAPRGGRAFQYVSAPQTYATRAPYGVQQQPRILPPLQSRSFPTRQPYAPSQQTFAPTQQPYSNPPQPYMPVQQPCAPAQEPLLSYPAMYTLPQPTCAVQMQQAIMAPELRSHDDILQDLATTVSRARVLLSALVQARHASTSAVAPVVQQYHGPVLQQIVLPQPMTAMQIVQPAIGTPTEAQATAGSLPRFSGAQGRRQRATLPGARSHHAPRLPGTVAQFPTPSPPASDRELNLAPTAGNVQVSVVRPTPVQQPLLAQRLAPGRAISPGSSQSEGVSSLKPQPNTQLPPRGVDAQHKLSVLGAAADESAARASAAAWLESRTEASRLPFLKAVGAEREAIKTEKGGSLSSSTPIEDAENAANVLMKRSYSLWSDETEGSARAEKCSTSLFSVDFSPCLTSPEETPSTPSVAALLWSQGVVAASSKQEVRSLVKHEHPSIGDLAENATLDTSTYADPTRHLAHRHAGHPPAPLKPGIMPPGEIHRTAQDVAGEKAESQTTSPLQTSSVPSRRPPTEATDPSSQRSNVQQKERAPAGPQADCPPGGAVRKESETGEAPGATAGARNDSAARATYASLFKESSLSSVRMPTFMRRQPVREEGGHSPSRQEPLPTHASEGAGHPKHRGNRGGSNRRHPRYKETERFSSTNGRVFYRTVSSSAETSTVPPRRSQHRGTPCASVRRASTKRERVAQAETLISSTARSSRPAIPTDRPLNPVSDLAPSPGKRGGAHKSSASGKETVTEWSSKSYSHSRDSAEKNRESGRHSGASLTRTTAYVEAVKEGTTDLASPRAAGIRRALPNVAKGEKGAHEGGERSDETTTKQTSNPEKRAAAEVAAQPSREWKSGRSTDAGSSMQSEAAHHSTLGGLKEELAGPHDSYRRAIDSEDGGPAGEKELVSANEADEGERGGAETGLPERPPGDAGSHQEPRRTKSKKVKHAQQSKKKEKSDQTKVADREAKLRPTKDSPQGSPVPVVQGKEADGEIQDAEVRTRRGDRKTQRRDKTTSKVGREETLALPPAAAEAAPPRPLPELHFPEPPPTTEQEQAPQMIGALAEASNVKEAIEVLLTKVQTSLSSSNGSTEPHDSQSGVTVDANDTPAATPDNLEVYESLNRLKALSLQMLDQSRDLRATLEDMSNTGDEEESFQNILRLDVRHKDGQWNSDERALAFRAEAFQLAFLAKTRVLRKVFEHTVQEVQKSLDMMSDPTGDGALDQQVVVPEAEVVMIRRGLARAIDAAARARALEEQRIQRFDIVASLRFRQQVVASRDHARRNVDACIAATVKRLEQESLAAAATGDGGQPATTHTDITGQAKGTAGKSAARSFAPAEDKAKSIHELEEIAAAVWNNLQKQKEVVSQAVNDLLASPQPSTVPMVEKLMARLGASAQVAAEALWGQLCLHGLCERLELTPEENDVRERYARDIMAFHERAESCIATFCQKKREAALAALLREETTKKVMEKDSLIPKVDEVG</sequence>
<comment type="caution">
    <text evidence="2">The sequence shown here is derived from an EMBL/GenBank/DDBJ whole genome shotgun (WGS) entry which is preliminary data.</text>
</comment>
<name>A0A2A9MKJ5_BESBE</name>
<keyword evidence="3" id="KW-1185">Reference proteome</keyword>
<feature type="compositionally biased region" description="Pro residues" evidence="1">
    <location>
        <begin position="1089"/>
        <end position="1104"/>
    </location>
</feature>
<feature type="compositionally biased region" description="Polar residues" evidence="1">
    <location>
        <begin position="797"/>
        <end position="813"/>
    </location>
</feature>
<feature type="compositionally biased region" description="Basic residues" evidence="1">
    <location>
        <begin position="685"/>
        <end position="701"/>
    </location>
</feature>
<feature type="compositionally biased region" description="Polar residues" evidence="1">
    <location>
        <begin position="912"/>
        <end position="921"/>
    </location>
</feature>
<proteinExistence type="predicted"/>
<feature type="compositionally biased region" description="Basic residues" evidence="1">
    <location>
        <begin position="995"/>
        <end position="1009"/>
    </location>
</feature>
<organism evidence="2 3">
    <name type="scientific">Besnoitia besnoiti</name>
    <name type="common">Apicomplexan protozoan</name>
    <dbReference type="NCBI Taxonomy" id="94643"/>
    <lineage>
        <taxon>Eukaryota</taxon>
        <taxon>Sar</taxon>
        <taxon>Alveolata</taxon>
        <taxon>Apicomplexa</taxon>
        <taxon>Conoidasida</taxon>
        <taxon>Coccidia</taxon>
        <taxon>Eucoccidiorida</taxon>
        <taxon>Eimeriorina</taxon>
        <taxon>Sarcocystidae</taxon>
        <taxon>Besnoitia</taxon>
    </lineage>
</organism>
<gene>
    <name evidence="2" type="ORF">BESB_008010</name>
</gene>
<feature type="compositionally biased region" description="Polar residues" evidence="1">
    <location>
        <begin position="583"/>
        <end position="593"/>
    </location>
</feature>
<feature type="compositionally biased region" description="Basic and acidic residues" evidence="1">
    <location>
        <begin position="868"/>
        <end position="884"/>
    </location>
</feature>
<evidence type="ECO:0000256" key="1">
    <source>
        <dbReference type="SAM" id="MobiDB-lite"/>
    </source>
</evidence>
<feature type="compositionally biased region" description="Polar residues" evidence="1">
    <location>
        <begin position="1137"/>
        <end position="1154"/>
    </location>
</feature>
<feature type="compositionally biased region" description="Polar residues" evidence="1">
    <location>
        <begin position="562"/>
        <end position="574"/>
    </location>
</feature>
<feature type="compositionally biased region" description="Low complexity" evidence="1">
    <location>
        <begin position="1078"/>
        <end position="1088"/>
    </location>
</feature>
<dbReference type="VEuPathDB" id="ToxoDB:BESB_008010"/>
<dbReference type="KEGG" id="bbes:BESB_008010"/>
<feature type="compositionally biased region" description="Basic and acidic residues" evidence="1">
    <location>
        <begin position="815"/>
        <end position="828"/>
    </location>
</feature>
<feature type="compositionally biased region" description="Basic and acidic residues" evidence="1">
    <location>
        <begin position="1065"/>
        <end position="1077"/>
    </location>
</feature>
<feature type="compositionally biased region" description="Basic and acidic residues" evidence="1">
    <location>
        <begin position="1010"/>
        <end position="1028"/>
    </location>
</feature>
<feature type="compositionally biased region" description="Polar residues" evidence="1">
    <location>
        <begin position="708"/>
        <end position="729"/>
    </location>
</feature>
<feature type="compositionally biased region" description="Basic and acidic residues" evidence="1">
    <location>
        <begin position="932"/>
        <end position="948"/>
    </location>
</feature>
<feature type="compositionally biased region" description="Basic and acidic residues" evidence="1">
    <location>
        <begin position="547"/>
        <end position="561"/>
    </location>
</feature>
<feature type="region of interest" description="Disordered" evidence="1">
    <location>
        <begin position="101"/>
        <end position="131"/>
    </location>
</feature>
<accession>A0A2A9MKJ5</accession>
<dbReference type="EMBL" id="NWUJ01000001">
    <property type="protein sequence ID" value="PFH38459.1"/>
    <property type="molecule type" value="Genomic_DNA"/>
</dbReference>
<feature type="region of interest" description="Disordered" evidence="1">
    <location>
        <begin position="330"/>
        <end position="357"/>
    </location>
</feature>
<dbReference type="Proteomes" id="UP000224006">
    <property type="component" value="Chromosome I"/>
</dbReference>
<dbReference type="RefSeq" id="XP_029222468.1">
    <property type="nucleotide sequence ID" value="XM_029359555.1"/>
</dbReference>
<protein>
    <submittedName>
        <fullName evidence="2">Uncharacterized protein</fullName>
    </submittedName>
</protein>
<feature type="region of interest" description="Disordered" evidence="1">
    <location>
        <begin position="1137"/>
        <end position="1166"/>
    </location>
</feature>
<dbReference type="GeneID" id="40305863"/>
<feature type="region of interest" description="Disordered" evidence="1">
    <location>
        <begin position="246"/>
        <end position="299"/>
    </location>
</feature>
<evidence type="ECO:0000313" key="2">
    <source>
        <dbReference type="EMBL" id="PFH38459.1"/>
    </source>
</evidence>